<protein>
    <submittedName>
        <fullName evidence="2">Peptidase M28</fullName>
    </submittedName>
</protein>
<dbReference type="RefSeq" id="WP_131895049.1">
    <property type="nucleotide sequence ID" value="NZ_SMKU01000093.1"/>
</dbReference>
<gene>
    <name evidence="2" type="ORF">E1298_18990</name>
</gene>
<sequence length="390" mass="39677">MTSERFSRPVPPSGRPGEVALRATARRIAAIERPPCSPGEREAAHLIADRLRGLGAAARVEEVPAYGSYAWPLGGLTGLAALAGLAGARSRTLGVAGGAVAALGVAGELTGGHRLARAVLGRRRTACNVVAEIGDPAAPRTLVVMAHHDAAGPARVLRRASRRLPVWWPVVAGPVLVALGAALRRPSARVGGAGLCAVVTAALADLGARRAAARGRGDGDGPAGVAVLVALADAARLRPLHGLRVVLVSAGADAAWQEGARGFACRHLPRLPRASTWFLVLDGLGTGDLTLLGAEGRLLPEPYDAAFGDLIARCAAEEDLALGRLPRVHGSSAGTVPLRAGYPAACLTSSGTPRPGKTPADPTEPAAVDYRCLADAAQLTDAVARTLAAL</sequence>
<evidence type="ECO:0000256" key="1">
    <source>
        <dbReference type="SAM" id="Phobius"/>
    </source>
</evidence>
<evidence type="ECO:0000313" key="2">
    <source>
        <dbReference type="EMBL" id="TDD85148.1"/>
    </source>
</evidence>
<dbReference type="EMBL" id="SMKU01000093">
    <property type="protein sequence ID" value="TDD85148.1"/>
    <property type="molecule type" value="Genomic_DNA"/>
</dbReference>
<name>A0A4R5BF16_9ACTN</name>
<dbReference type="Proteomes" id="UP000294513">
    <property type="component" value="Unassembled WGS sequence"/>
</dbReference>
<dbReference type="Gene3D" id="3.40.630.10">
    <property type="entry name" value="Zn peptidases"/>
    <property type="match status" value="1"/>
</dbReference>
<proteinExistence type="predicted"/>
<dbReference type="SUPFAM" id="SSF53187">
    <property type="entry name" value="Zn-dependent exopeptidases"/>
    <property type="match status" value="1"/>
</dbReference>
<dbReference type="AlphaFoldDB" id="A0A4R5BF16"/>
<keyword evidence="3" id="KW-1185">Reference proteome</keyword>
<dbReference type="OrthoDB" id="3456059at2"/>
<feature type="transmembrane region" description="Helical" evidence="1">
    <location>
        <begin position="164"/>
        <end position="183"/>
    </location>
</feature>
<reference evidence="2 3" key="1">
    <citation type="submission" date="2019-03" db="EMBL/GenBank/DDBJ databases">
        <title>Draft genome sequences of novel Actinobacteria.</title>
        <authorList>
            <person name="Sahin N."/>
            <person name="Ay H."/>
            <person name="Saygin H."/>
        </authorList>
    </citation>
    <scope>NUCLEOTIDE SEQUENCE [LARGE SCALE GENOMIC DNA]</scope>
    <source>
        <strain evidence="2 3">H3C3</strain>
    </source>
</reference>
<keyword evidence="1" id="KW-1133">Transmembrane helix</keyword>
<comment type="caution">
    <text evidence="2">The sequence shown here is derived from an EMBL/GenBank/DDBJ whole genome shotgun (WGS) entry which is preliminary data.</text>
</comment>
<organism evidence="2 3">
    <name type="scientific">Actinomadura rubrisoli</name>
    <dbReference type="NCBI Taxonomy" id="2530368"/>
    <lineage>
        <taxon>Bacteria</taxon>
        <taxon>Bacillati</taxon>
        <taxon>Actinomycetota</taxon>
        <taxon>Actinomycetes</taxon>
        <taxon>Streptosporangiales</taxon>
        <taxon>Thermomonosporaceae</taxon>
        <taxon>Actinomadura</taxon>
    </lineage>
</organism>
<keyword evidence="1" id="KW-0812">Transmembrane</keyword>
<accession>A0A4R5BF16</accession>
<keyword evidence="1" id="KW-0472">Membrane</keyword>
<evidence type="ECO:0000313" key="3">
    <source>
        <dbReference type="Proteomes" id="UP000294513"/>
    </source>
</evidence>